<dbReference type="Proteomes" id="UP000539175">
    <property type="component" value="Unassembled WGS sequence"/>
</dbReference>
<organism evidence="1 2">
    <name type="scientific">Nitrospirillum iridis</name>
    <dbReference type="NCBI Taxonomy" id="765888"/>
    <lineage>
        <taxon>Bacteria</taxon>
        <taxon>Pseudomonadati</taxon>
        <taxon>Pseudomonadota</taxon>
        <taxon>Alphaproteobacteria</taxon>
        <taxon>Rhodospirillales</taxon>
        <taxon>Azospirillaceae</taxon>
        <taxon>Nitrospirillum</taxon>
    </lineage>
</organism>
<protein>
    <submittedName>
        <fullName evidence="1">Uncharacterized protein</fullName>
    </submittedName>
</protein>
<gene>
    <name evidence="1" type="ORF">FHS74_000702</name>
</gene>
<evidence type="ECO:0000313" key="2">
    <source>
        <dbReference type="Proteomes" id="UP000539175"/>
    </source>
</evidence>
<dbReference type="EMBL" id="JACIIZ010000002">
    <property type="protein sequence ID" value="MBB6250161.1"/>
    <property type="molecule type" value="Genomic_DNA"/>
</dbReference>
<comment type="caution">
    <text evidence="1">The sequence shown here is derived from an EMBL/GenBank/DDBJ whole genome shotgun (WGS) entry which is preliminary data.</text>
</comment>
<dbReference type="AlphaFoldDB" id="A0A7X0AWW4"/>
<evidence type="ECO:0000313" key="1">
    <source>
        <dbReference type="EMBL" id="MBB6250161.1"/>
    </source>
</evidence>
<keyword evidence="2" id="KW-1185">Reference proteome</keyword>
<name>A0A7X0AWW4_9PROT</name>
<accession>A0A7X0AWW4</accession>
<proteinExistence type="predicted"/>
<reference evidence="1 2" key="1">
    <citation type="submission" date="2020-08" db="EMBL/GenBank/DDBJ databases">
        <title>Genomic Encyclopedia of Type Strains, Phase IV (KMG-IV): sequencing the most valuable type-strain genomes for metagenomic binning, comparative biology and taxonomic classification.</title>
        <authorList>
            <person name="Goeker M."/>
        </authorList>
    </citation>
    <scope>NUCLEOTIDE SEQUENCE [LARGE SCALE GENOMIC DNA]</scope>
    <source>
        <strain evidence="1 2">DSM 22198</strain>
    </source>
</reference>
<sequence length="32" mass="3555">MRNNRMLDVILVALLVGLFGLGVAYAYACERL</sequence>